<dbReference type="GO" id="GO:0044718">
    <property type="term" value="P:siderophore transmembrane transport"/>
    <property type="evidence" value="ECO:0007669"/>
    <property type="project" value="TreeGrafter"/>
</dbReference>
<comment type="caution">
    <text evidence="12">The sequence shown here is derived from an EMBL/GenBank/DDBJ whole genome shotgun (WGS) entry which is preliminary data.</text>
</comment>
<evidence type="ECO:0000256" key="4">
    <source>
        <dbReference type="ARBA" id="ARBA00022452"/>
    </source>
</evidence>
<evidence type="ECO:0000259" key="10">
    <source>
        <dbReference type="Pfam" id="PF07715"/>
    </source>
</evidence>
<feature type="signal peptide" evidence="9">
    <location>
        <begin position="1"/>
        <end position="30"/>
    </location>
</feature>
<name>A0A562RAV5_9BURK</name>
<protein>
    <submittedName>
        <fullName evidence="12">TonB-dependent receptor-like protein</fullName>
    </submittedName>
</protein>
<evidence type="ECO:0000256" key="9">
    <source>
        <dbReference type="SAM" id="SignalP"/>
    </source>
</evidence>
<keyword evidence="8" id="KW-0998">Cell outer membrane</keyword>
<feature type="domain" description="TonB-dependent transporter Oar-like beta-barrel" evidence="11">
    <location>
        <begin position="337"/>
        <end position="617"/>
    </location>
</feature>
<dbReference type="InterPro" id="IPR012910">
    <property type="entry name" value="Plug_dom"/>
</dbReference>
<dbReference type="Pfam" id="PF13620">
    <property type="entry name" value="CarboxypepD_reg"/>
    <property type="match status" value="1"/>
</dbReference>
<evidence type="ECO:0000256" key="5">
    <source>
        <dbReference type="ARBA" id="ARBA00022692"/>
    </source>
</evidence>
<dbReference type="OrthoDB" id="9768147at2"/>
<dbReference type="Gene3D" id="2.40.170.20">
    <property type="entry name" value="TonB-dependent receptor, beta-barrel domain"/>
    <property type="match status" value="1"/>
</dbReference>
<keyword evidence="6" id="KW-0472">Membrane</keyword>
<dbReference type="Gene3D" id="2.170.130.10">
    <property type="entry name" value="TonB-dependent receptor, plug domain"/>
    <property type="match status" value="1"/>
</dbReference>
<comment type="similarity">
    <text evidence="2">Belongs to the TonB-dependent receptor family.</text>
</comment>
<organism evidence="12 13">
    <name type="scientific">Pseudoduganella lurida</name>
    <dbReference type="NCBI Taxonomy" id="1036180"/>
    <lineage>
        <taxon>Bacteria</taxon>
        <taxon>Pseudomonadati</taxon>
        <taxon>Pseudomonadota</taxon>
        <taxon>Betaproteobacteria</taxon>
        <taxon>Burkholderiales</taxon>
        <taxon>Oxalobacteraceae</taxon>
        <taxon>Telluria group</taxon>
        <taxon>Pseudoduganella</taxon>
    </lineage>
</organism>
<dbReference type="GO" id="GO:0015344">
    <property type="term" value="F:siderophore uptake transmembrane transporter activity"/>
    <property type="evidence" value="ECO:0007669"/>
    <property type="project" value="TreeGrafter"/>
</dbReference>
<dbReference type="EMBL" id="VLLB01000004">
    <property type="protein sequence ID" value="TWI65506.1"/>
    <property type="molecule type" value="Genomic_DNA"/>
</dbReference>
<evidence type="ECO:0000256" key="1">
    <source>
        <dbReference type="ARBA" id="ARBA00004571"/>
    </source>
</evidence>
<evidence type="ECO:0000256" key="2">
    <source>
        <dbReference type="ARBA" id="ARBA00009810"/>
    </source>
</evidence>
<dbReference type="InterPro" id="IPR039426">
    <property type="entry name" value="TonB-dep_rcpt-like"/>
</dbReference>
<feature type="domain" description="TonB-dependent receptor plug" evidence="10">
    <location>
        <begin position="136"/>
        <end position="229"/>
    </location>
</feature>
<dbReference type="GO" id="GO:0030246">
    <property type="term" value="F:carbohydrate binding"/>
    <property type="evidence" value="ECO:0007669"/>
    <property type="project" value="InterPro"/>
</dbReference>
<dbReference type="PANTHER" id="PTHR30069:SF46">
    <property type="entry name" value="OAR PROTEIN"/>
    <property type="match status" value="1"/>
</dbReference>
<dbReference type="Pfam" id="PF07715">
    <property type="entry name" value="Plug"/>
    <property type="match status" value="1"/>
</dbReference>
<dbReference type="Pfam" id="PF25183">
    <property type="entry name" value="OMP_b-brl_4"/>
    <property type="match status" value="1"/>
</dbReference>
<dbReference type="GO" id="GO:0009279">
    <property type="term" value="C:cell outer membrane"/>
    <property type="evidence" value="ECO:0007669"/>
    <property type="project" value="UniProtKB-SubCell"/>
</dbReference>
<dbReference type="Gene3D" id="2.60.40.1120">
    <property type="entry name" value="Carboxypeptidase-like, regulatory domain"/>
    <property type="match status" value="1"/>
</dbReference>
<feature type="chain" id="PRO_5021900025" evidence="9">
    <location>
        <begin position="31"/>
        <end position="1031"/>
    </location>
</feature>
<accession>A0A562RAV5</accession>
<evidence type="ECO:0000259" key="11">
    <source>
        <dbReference type="Pfam" id="PF25183"/>
    </source>
</evidence>
<keyword evidence="13" id="KW-1185">Reference proteome</keyword>
<proteinExistence type="inferred from homology"/>
<dbReference type="InterPro" id="IPR013784">
    <property type="entry name" value="Carb-bd-like_fold"/>
</dbReference>
<keyword evidence="5" id="KW-0812">Transmembrane</keyword>
<dbReference type="InterPro" id="IPR037066">
    <property type="entry name" value="Plug_dom_sf"/>
</dbReference>
<comment type="subcellular location">
    <subcellularLocation>
        <location evidence="1">Cell outer membrane</location>
        <topology evidence="1">Multi-pass membrane protein</topology>
    </subcellularLocation>
</comment>
<dbReference type="SUPFAM" id="SSF49452">
    <property type="entry name" value="Starch-binding domain-like"/>
    <property type="match status" value="1"/>
</dbReference>
<evidence type="ECO:0000256" key="8">
    <source>
        <dbReference type="ARBA" id="ARBA00023237"/>
    </source>
</evidence>
<reference evidence="12 13" key="1">
    <citation type="journal article" date="2015" name="Stand. Genomic Sci.">
        <title>Genomic Encyclopedia of Bacterial and Archaeal Type Strains, Phase III: the genomes of soil and plant-associated and newly described type strains.</title>
        <authorList>
            <person name="Whitman W.B."/>
            <person name="Woyke T."/>
            <person name="Klenk H.P."/>
            <person name="Zhou Y."/>
            <person name="Lilburn T.G."/>
            <person name="Beck B.J."/>
            <person name="De Vos P."/>
            <person name="Vandamme P."/>
            <person name="Eisen J.A."/>
            <person name="Garrity G."/>
            <person name="Hugenholtz P."/>
            <person name="Kyrpides N.C."/>
        </authorList>
    </citation>
    <scope>NUCLEOTIDE SEQUENCE [LARGE SCALE GENOMIC DNA]</scope>
    <source>
        <strain evidence="12 13">CGMCC 1.10822</strain>
    </source>
</reference>
<dbReference type="PANTHER" id="PTHR30069">
    <property type="entry name" value="TONB-DEPENDENT OUTER MEMBRANE RECEPTOR"/>
    <property type="match status" value="1"/>
</dbReference>
<dbReference type="Proteomes" id="UP000318431">
    <property type="component" value="Unassembled WGS sequence"/>
</dbReference>
<evidence type="ECO:0000313" key="13">
    <source>
        <dbReference type="Proteomes" id="UP000318431"/>
    </source>
</evidence>
<evidence type="ECO:0000256" key="7">
    <source>
        <dbReference type="ARBA" id="ARBA00023170"/>
    </source>
</evidence>
<sequence length="1031" mass="111080">MFKKTILVRALSAAFSAAALTVAVAPAAFAQSNAAGTIFGRVEAPAGATVVLSNIETGYRRTVTLDASGRYNATAMPPGHYQVQLLRDGNVEKTTEVDVLVGQGVDASFATAGVQSVQVTGRRSRIDVSNSNNGATFTARELARLPIPQTVDSIIQLAPNTTRADSRYAAGASFGGGGASENAYYINGFPVTNPLTQLGASELPFGAIAQAQILTGGFGAEFGRSVGGVVNVTTKSGTNNWEAGASVSIEPKSLRASYKDSYYPATGGEDNGGTDNTLYKRNQDNSRTEKIYGAYLGGPIIKDKLFMFVAVEKRRYDSEGTNSTASSLTLGSVASTSNAVTGWEAKQDDIQRYLAKVDWNITDNHRLEFTAIGDKADTDRQLYAYAYEDNVVPGLAQFQHGSTPTASQHYRNSSSFSPAVGANTQILRYVGNLTDDLIVSGLIGRSKTKNTNRYDQIGPASSGPLFQVSAPAAAQAPGLNYNSTQVLSGRVSADDSDSTIDSKRLDLEYKLGNHTLRAGLDDNKLKSGDAGEILGGGGQWVYSYARNPLTPIDVGGGYNIVPGTGGGLGAQGYYVSNRIFDSRTSAGSDQSAQYIEDQWQITKDVKVTLGLRNEAFKNKNGDGETFLEVKDFLQPRLAGVWDVNGDASFKVFGSAGRYALQIPTHLAVRGASRSLNTRQYFTYTGTDANGLPLGLQPLTGVFSTNNEIGQAKDPKTLTALDIDPTYQDEITLGFEKALTPQLNVGAKATYRDLKATIDDFCDGSVIYAWAERNNVDASNYGGFNCSSINPGKDATLLVDFAGNQQYTTVHLTKADLGFDDAKRTYTAVDLFAEHPFTNGWYGRINYTWSRSRGNTEGQTRSDNAQTDVAATSTWDNAPLMIGAEGLLPNDRKHQIKAYGFYELTPEWTLGGNALIASGRPRSCFGNRFDIPDGVDNYGSVYFYCGKETPRGTLGRLPWDKRLDANVVYRPQFAKGLALKVDVFNVFNKQTAQTIDETYNLEGEAISATYGRVVSYTAPRAVRLTAEYNYRF</sequence>
<evidence type="ECO:0000256" key="6">
    <source>
        <dbReference type="ARBA" id="ARBA00023136"/>
    </source>
</evidence>
<dbReference type="InterPro" id="IPR036942">
    <property type="entry name" value="Beta-barrel_TonB_sf"/>
</dbReference>
<keyword evidence="9" id="KW-0732">Signal</keyword>
<evidence type="ECO:0000313" key="12">
    <source>
        <dbReference type="EMBL" id="TWI65506.1"/>
    </source>
</evidence>
<keyword evidence="4" id="KW-1134">Transmembrane beta strand</keyword>
<dbReference type="RefSeq" id="WP_145649779.1">
    <property type="nucleotide sequence ID" value="NZ_VLLB01000004.1"/>
</dbReference>
<dbReference type="SUPFAM" id="SSF56935">
    <property type="entry name" value="Porins"/>
    <property type="match status" value="1"/>
</dbReference>
<gene>
    <name evidence="12" type="ORF">IP91_02916</name>
</gene>
<dbReference type="AlphaFoldDB" id="A0A562RAV5"/>
<keyword evidence="3" id="KW-0813">Transport</keyword>
<evidence type="ECO:0000256" key="3">
    <source>
        <dbReference type="ARBA" id="ARBA00022448"/>
    </source>
</evidence>
<keyword evidence="7 12" id="KW-0675">Receptor</keyword>
<dbReference type="InterPro" id="IPR057601">
    <property type="entry name" value="Oar-like_b-barrel"/>
</dbReference>